<name>A0ABS5L1S4_9ACTN</name>
<feature type="domain" description="PLD phosphodiesterase" evidence="2">
    <location>
        <begin position="840"/>
        <end position="867"/>
    </location>
</feature>
<sequence>MSVLCVLTLALLELAAVPQVRAASAPAAAAQAVAVPPGTYLYVGNSGDNTLSVANTANPTATVPGSPIAIGAPEAVAVTPDGAKAYVAGNNGGISDVDTATDTVTSTLFSGPSHLGIAMAVDGRHAYFTNSRAGTVSVLDTSSDTVTGTIPVGRNPYGIAAAPNGRHLYVADNVSNAVSVVDTETNAVADTIPVGVAPIAVAVTPDGSKVYVPNATSGTVSVISTVGAAKDKVIATVPVGTQPFGVAITPDGSHAYVENFGGNTVSVIATATDTVSSTVTVGTHPYAAVASPDGSRVYVGNSDSKSVSAIDTATGAVSSFPVGAHPGGLAIGRVVTKAVTPYLDAVEAKLRQSSPGLEHTVWERTDGNALDPADPADPTSWILDVPGCFGKNPCKDRPGMNRFLGKIVANLSAAKHTIDISALGLPEFPGSLRFGIIPGIAFPDGGYYESIVQGTRNALAGQPAGSHLQVRFLMGAGYLPFSGDAPGYATKFVKDVTQGLSAGYAQRLWVNVAEMTTSAAVTAKIYTGPHTVVLPTLDGATPSWNHSKLYVVDGDTALTGGINPFSQQYIDTPKPVTDMMIAVKGPAASSAGKFLNRMWRWVCGRRKARSGDMEGVWLGANTGSPCLQNFPATDTAIPGSEPVLSVASLGVGVQVKDPASTFQFPAITDVQQANCLALSGSFKDLINNGQWATGTDARDFYTVNPDLVAQHALVEAAKSSIILSQQDVFGGCYGKLPFYRLPYMDLQLFDDLARKMAQGVKVRIVVSTPRQPDDYSVLDSLEQEEEGLRQRVMVVTGMDESQATQLMHRTLQLASLRTSEGGTWEGKQNGITCKQGSDSCTYALHTKLVMVDDKAFYIGSRNLYSAMEQDHGYIIEDAAAAQQLRQKFLDPEWKFSKDTAIVDWTTASGTWPRVDSVIQLWAPDADQPTVEVGATTQKGGSYTVEWGDGTSSDGESGQVASHLYSEGFGSYVITLHDKTTGDFSTQTVILAKQGCTFCTGNDPH</sequence>
<feature type="signal peptide" evidence="1">
    <location>
        <begin position="1"/>
        <end position="22"/>
    </location>
</feature>
<gene>
    <name evidence="3" type="ORF">KGQ19_36075</name>
</gene>
<reference evidence="3 4" key="1">
    <citation type="submission" date="2020-02" db="EMBL/GenBank/DDBJ databases">
        <title>Acidophilic actinobacteria isolated from forest soil.</title>
        <authorList>
            <person name="Golinska P."/>
        </authorList>
    </citation>
    <scope>NUCLEOTIDE SEQUENCE [LARGE SCALE GENOMIC DNA]</scope>
    <source>
        <strain evidence="3 4">NL8</strain>
    </source>
</reference>
<dbReference type="InterPro" id="IPR025202">
    <property type="entry name" value="PLD-like_dom"/>
</dbReference>
<dbReference type="PROSITE" id="PS50035">
    <property type="entry name" value="PLD"/>
    <property type="match status" value="2"/>
</dbReference>
<dbReference type="SMART" id="SM00155">
    <property type="entry name" value="PLDc"/>
    <property type="match status" value="2"/>
</dbReference>
<comment type="caution">
    <text evidence="3">The sequence shown here is derived from an EMBL/GenBank/DDBJ whole genome shotgun (WGS) entry which is preliminary data.</text>
</comment>
<dbReference type="InterPro" id="IPR015943">
    <property type="entry name" value="WD40/YVTN_repeat-like_dom_sf"/>
</dbReference>
<accession>A0ABS5L1S4</accession>
<dbReference type="RefSeq" id="WP_212017726.1">
    <property type="nucleotide sequence ID" value="NZ_JAAFYZ010000180.1"/>
</dbReference>
<keyword evidence="1" id="KW-0732">Signal</keyword>
<dbReference type="Gene3D" id="2.130.10.10">
    <property type="entry name" value="YVTN repeat-like/Quinoprotein amine dehydrogenase"/>
    <property type="match status" value="2"/>
</dbReference>
<dbReference type="InterPro" id="IPR011048">
    <property type="entry name" value="Haem_d1_sf"/>
</dbReference>
<dbReference type="Proteomes" id="UP000730482">
    <property type="component" value="Unassembled WGS sequence"/>
</dbReference>
<dbReference type="InterPro" id="IPR051200">
    <property type="entry name" value="Host-pathogen_enzymatic-act"/>
</dbReference>
<keyword evidence="4" id="KW-1185">Reference proteome</keyword>
<dbReference type="NCBIfam" id="TIGR02276">
    <property type="entry name" value="beta_rpt_yvtn"/>
    <property type="match status" value="5"/>
</dbReference>
<evidence type="ECO:0000313" key="4">
    <source>
        <dbReference type="Proteomes" id="UP000730482"/>
    </source>
</evidence>
<dbReference type="InterPro" id="IPR001736">
    <property type="entry name" value="PLipase_D/transphosphatidylase"/>
</dbReference>
<proteinExistence type="predicted"/>
<feature type="chain" id="PRO_5045837047" evidence="1">
    <location>
        <begin position="23"/>
        <end position="1004"/>
    </location>
</feature>
<evidence type="ECO:0000259" key="2">
    <source>
        <dbReference type="PROSITE" id="PS50035"/>
    </source>
</evidence>
<dbReference type="PANTHER" id="PTHR47197">
    <property type="entry name" value="PROTEIN NIRF"/>
    <property type="match status" value="1"/>
</dbReference>
<organism evidence="3 4">
    <name type="scientific">Catenulispora pinistramenti</name>
    <dbReference type="NCBI Taxonomy" id="2705254"/>
    <lineage>
        <taxon>Bacteria</taxon>
        <taxon>Bacillati</taxon>
        <taxon>Actinomycetota</taxon>
        <taxon>Actinomycetes</taxon>
        <taxon>Catenulisporales</taxon>
        <taxon>Catenulisporaceae</taxon>
        <taxon>Catenulispora</taxon>
    </lineage>
</organism>
<dbReference type="SUPFAM" id="SSF56024">
    <property type="entry name" value="Phospholipase D/nuclease"/>
    <property type="match status" value="2"/>
</dbReference>
<dbReference type="Gene3D" id="3.30.870.10">
    <property type="entry name" value="Endonuclease Chain A"/>
    <property type="match status" value="2"/>
</dbReference>
<protein>
    <submittedName>
        <fullName evidence="3">Beta-propeller fold lactonase family protein</fullName>
    </submittedName>
</protein>
<dbReference type="EMBL" id="JAAFYZ010000180">
    <property type="protein sequence ID" value="MBS2552288.1"/>
    <property type="molecule type" value="Genomic_DNA"/>
</dbReference>
<evidence type="ECO:0000256" key="1">
    <source>
        <dbReference type="SAM" id="SignalP"/>
    </source>
</evidence>
<dbReference type="PANTHER" id="PTHR47197:SF3">
    <property type="entry name" value="DIHYDRO-HEME D1 DEHYDROGENASE"/>
    <property type="match status" value="1"/>
</dbReference>
<dbReference type="SUPFAM" id="SSF51004">
    <property type="entry name" value="C-terminal (heme d1) domain of cytochrome cd1-nitrite reductase"/>
    <property type="match status" value="1"/>
</dbReference>
<evidence type="ECO:0000313" key="3">
    <source>
        <dbReference type="EMBL" id="MBS2552288.1"/>
    </source>
</evidence>
<dbReference type="Pfam" id="PF13091">
    <property type="entry name" value="PLDc_2"/>
    <property type="match status" value="1"/>
</dbReference>
<feature type="domain" description="PLD phosphodiesterase" evidence="2">
    <location>
        <begin position="541"/>
        <end position="563"/>
    </location>
</feature>
<dbReference type="InterPro" id="IPR011964">
    <property type="entry name" value="YVTN_b-propeller_repeat"/>
</dbReference>